<dbReference type="EMBL" id="NMUH01002447">
    <property type="protein sequence ID" value="MQM00046.1"/>
    <property type="molecule type" value="Genomic_DNA"/>
</dbReference>
<sequence length="664" mass="71564">MRFALFKASNGRPKGGGPGPSQSDLHPAPFLPSSTAGTWPALGALGPSATPLVGALPEPTCAAPSPQPADGMLRADPPPVLSWAPAAPPSDAAGAATFLGPGASHVPAEKTPSPAAASHVAGPVLTGGAPSFAQVLLHSLKPQTLPIVVHPPAFTDSGEPAAFFTLEEITTSCKPLQSSVIARTAQGRPPFSDIRAHLVQRFKLQQDFMISALDNRHLLIRFQNNDDFLKVLLKETMYVQGRLFRFFRWSFEFRPDEDSPVISVWLELPHLPANLFSDSMVRSIAGSVGPVLQIDRNTQYMIRTQSARVHVQLDVSRKLPDRIWVGYGAKGFWQPIVYPEHPLFCSSCKRLGHLSSNCKKASAQPNHKPEGPGQSELANAKRGVISDSHDAGQAERKVWRPVHIVTDSSLNEAAPMNADQPPSELRTISPLKDKGKDSYDALPHVTAAPIAGPLQQDHQSDLCAVQVLDNMPLQHLEAEPVTDAFIVADAAPMETSEHDAASGKDSSEPAVSANLFGTPQALNAAAPAWRPATSSPHSELKDEVCLLDDPKQFAIFLETAPAKASPSFSETKRGDIQMMTSKPPPPCFPAATSSTTTPGLPQKEEHGYYKINLPELYNIRSVPSLETKTEEDNLLTMHNAWAGRTRSTTILTMDSDGEYEDFSD</sequence>
<feature type="domain" description="DUF4283" evidence="2">
    <location>
        <begin position="176"/>
        <end position="257"/>
    </location>
</feature>
<feature type="region of interest" description="Disordered" evidence="1">
    <location>
        <begin position="1"/>
        <end position="117"/>
    </location>
</feature>
<dbReference type="Pfam" id="PF14111">
    <property type="entry name" value="DUF4283"/>
    <property type="match status" value="1"/>
</dbReference>
<evidence type="ECO:0000313" key="3">
    <source>
        <dbReference type="EMBL" id="MQM00046.1"/>
    </source>
</evidence>
<dbReference type="PANTHER" id="PTHR31286:SF180">
    <property type="entry name" value="OS10G0362600 PROTEIN"/>
    <property type="match status" value="1"/>
</dbReference>
<evidence type="ECO:0000259" key="2">
    <source>
        <dbReference type="Pfam" id="PF14111"/>
    </source>
</evidence>
<evidence type="ECO:0000313" key="4">
    <source>
        <dbReference type="Proteomes" id="UP000652761"/>
    </source>
</evidence>
<reference evidence="3" key="1">
    <citation type="submission" date="2017-07" db="EMBL/GenBank/DDBJ databases">
        <title>Taro Niue Genome Assembly and Annotation.</title>
        <authorList>
            <person name="Atibalentja N."/>
            <person name="Keating K."/>
            <person name="Fields C.J."/>
        </authorList>
    </citation>
    <scope>NUCLEOTIDE SEQUENCE</scope>
    <source>
        <strain evidence="3">Niue_2</strain>
        <tissue evidence="3">Leaf</tissue>
    </source>
</reference>
<dbReference type="AlphaFoldDB" id="A0A843VVV7"/>
<dbReference type="Proteomes" id="UP000652761">
    <property type="component" value="Unassembled WGS sequence"/>
</dbReference>
<dbReference type="OrthoDB" id="786567at2759"/>
<keyword evidence="4" id="KW-1185">Reference proteome</keyword>
<name>A0A843VVV7_COLES</name>
<feature type="region of interest" description="Disordered" evidence="1">
    <location>
        <begin position="359"/>
        <end position="378"/>
    </location>
</feature>
<evidence type="ECO:0000256" key="1">
    <source>
        <dbReference type="SAM" id="MobiDB-lite"/>
    </source>
</evidence>
<organism evidence="3 4">
    <name type="scientific">Colocasia esculenta</name>
    <name type="common">Wild taro</name>
    <name type="synonym">Arum esculentum</name>
    <dbReference type="NCBI Taxonomy" id="4460"/>
    <lineage>
        <taxon>Eukaryota</taxon>
        <taxon>Viridiplantae</taxon>
        <taxon>Streptophyta</taxon>
        <taxon>Embryophyta</taxon>
        <taxon>Tracheophyta</taxon>
        <taxon>Spermatophyta</taxon>
        <taxon>Magnoliopsida</taxon>
        <taxon>Liliopsida</taxon>
        <taxon>Araceae</taxon>
        <taxon>Aroideae</taxon>
        <taxon>Colocasieae</taxon>
        <taxon>Colocasia</taxon>
    </lineage>
</organism>
<accession>A0A843VVV7</accession>
<gene>
    <name evidence="3" type="ORF">Taro_032778</name>
</gene>
<dbReference type="PANTHER" id="PTHR31286">
    <property type="entry name" value="GLYCINE-RICH CELL WALL STRUCTURAL PROTEIN 1.8-LIKE"/>
    <property type="match status" value="1"/>
</dbReference>
<comment type="caution">
    <text evidence="3">The sequence shown here is derived from an EMBL/GenBank/DDBJ whole genome shotgun (WGS) entry which is preliminary data.</text>
</comment>
<protein>
    <recommendedName>
        <fullName evidence="2">DUF4283 domain-containing protein</fullName>
    </recommendedName>
</protein>
<proteinExistence type="predicted"/>
<dbReference type="InterPro" id="IPR025558">
    <property type="entry name" value="DUF4283"/>
</dbReference>
<dbReference type="InterPro" id="IPR040256">
    <property type="entry name" value="At4g02000-like"/>
</dbReference>